<dbReference type="GO" id="GO:0016020">
    <property type="term" value="C:membrane"/>
    <property type="evidence" value="ECO:0007669"/>
    <property type="project" value="UniProtKB-SubCell"/>
</dbReference>
<comment type="subcellular location">
    <subcellularLocation>
        <location evidence="1">Membrane</location>
    </subcellularLocation>
</comment>
<keyword evidence="6" id="KW-0732">Signal</keyword>
<dbReference type="AlphaFoldDB" id="A0A8S9ZBU7"/>
<evidence type="ECO:0000313" key="8">
    <source>
        <dbReference type="EMBL" id="KAF7629149.1"/>
    </source>
</evidence>
<comment type="caution">
    <text evidence="8">The sequence shown here is derived from an EMBL/GenBank/DDBJ whole genome shotgun (WGS) entry which is preliminary data.</text>
</comment>
<keyword evidence="2 5" id="KW-0812">Transmembrane</keyword>
<sequence>MFFFLIFLLLLKKNLIVEMNDNNISLIISSTLSSPKQTIYDIYVNSGPSLILIIFVGIRWLISIIGFLFNFLLFWITIKDKSTLNSSCNYLIAIDALFTSIYQSSNSISMYIVLTGINFINLDICFYLMIYSIFSITMSLCSTFFIGFDRLLSVIFPITFAKNKNSRIILYFSIGISIIYSFYTLWSCMEICLSIPKTQVICSITDYLGQMSFRNSIIIIGCSTLNYIIIWIVIKYRSYNKSTNKSKKEQIIHREFLNH</sequence>
<dbReference type="PANTHER" id="PTHR23360:SF5">
    <property type="entry name" value="G-PROTEIN COUPLED RECEPTORS FAMILY 1 PROFILE DOMAIN-CONTAINING PROTEIN"/>
    <property type="match status" value="1"/>
</dbReference>
<evidence type="ECO:0000256" key="4">
    <source>
        <dbReference type="ARBA" id="ARBA00023136"/>
    </source>
</evidence>
<evidence type="ECO:0000256" key="6">
    <source>
        <dbReference type="SAM" id="SignalP"/>
    </source>
</evidence>
<feature type="domain" description="G-protein coupled receptors family 1 profile" evidence="7">
    <location>
        <begin position="69"/>
        <end position="259"/>
    </location>
</feature>
<dbReference type="Gene3D" id="1.20.1070.10">
    <property type="entry name" value="Rhodopsin 7-helix transmembrane proteins"/>
    <property type="match status" value="1"/>
</dbReference>
<keyword evidence="9" id="KW-1185">Reference proteome</keyword>
<dbReference type="InterPro" id="IPR017452">
    <property type="entry name" value="GPCR_Rhodpsn_7TM"/>
</dbReference>
<dbReference type="InterPro" id="IPR019424">
    <property type="entry name" value="7TM_GPCR_Srsx"/>
</dbReference>
<name>A0A8S9ZBU7_9BILA</name>
<evidence type="ECO:0000256" key="5">
    <source>
        <dbReference type="SAM" id="Phobius"/>
    </source>
</evidence>
<proteinExistence type="predicted"/>
<gene>
    <name evidence="8" type="ORF">Mgra_00009329</name>
</gene>
<evidence type="ECO:0000259" key="7">
    <source>
        <dbReference type="PROSITE" id="PS50262"/>
    </source>
</evidence>
<dbReference type="PANTHER" id="PTHR23360">
    <property type="entry name" value="G-PROTEIN COUPLED RECEPTORS FAMILY 1 PROFILE DOMAIN-CONTAINING PROTEIN-RELATED"/>
    <property type="match status" value="1"/>
</dbReference>
<reference evidence="8" key="1">
    <citation type="journal article" date="2020" name="Ecol. Evol.">
        <title>Genome structure and content of the rice root-knot nematode (Meloidogyne graminicola).</title>
        <authorList>
            <person name="Phan N.T."/>
            <person name="Danchin E.G.J."/>
            <person name="Klopp C."/>
            <person name="Perfus-Barbeoch L."/>
            <person name="Kozlowski D.K."/>
            <person name="Koutsovoulos G.D."/>
            <person name="Lopez-Roques C."/>
            <person name="Bouchez O."/>
            <person name="Zahm M."/>
            <person name="Besnard G."/>
            <person name="Bellafiore S."/>
        </authorList>
    </citation>
    <scope>NUCLEOTIDE SEQUENCE</scope>
    <source>
        <strain evidence="8">VN-18</strain>
    </source>
</reference>
<dbReference type="SUPFAM" id="SSF81321">
    <property type="entry name" value="Family A G protein-coupled receptor-like"/>
    <property type="match status" value="1"/>
</dbReference>
<keyword evidence="4 5" id="KW-0472">Membrane</keyword>
<dbReference type="PROSITE" id="PS50262">
    <property type="entry name" value="G_PROTEIN_RECEP_F1_2"/>
    <property type="match status" value="1"/>
</dbReference>
<dbReference type="GO" id="GO:0004930">
    <property type="term" value="F:G protein-coupled receptor activity"/>
    <property type="evidence" value="ECO:0007669"/>
    <property type="project" value="InterPro"/>
</dbReference>
<evidence type="ECO:0000256" key="1">
    <source>
        <dbReference type="ARBA" id="ARBA00004370"/>
    </source>
</evidence>
<feature type="chain" id="PRO_5035872585" evidence="6">
    <location>
        <begin position="17"/>
        <end position="259"/>
    </location>
</feature>
<feature type="transmembrane region" description="Helical" evidence="5">
    <location>
        <begin position="126"/>
        <end position="148"/>
    </location>
</feature>
<feature type="transmembrane region" description="Helical" evidence="5">
    <location>
        <begin position="50"/>
        <end position="78"/>
    </location>
</feature>
<evidence type="ECO:0000256" key="2">
    <source>
        <dbReference type="ARBA" id="ARBA00022692"/>
    </source>
</evidence>
<organism evidence="8 9">
    <name type="scientific">Meloidogyne graminicola</name>
    <dbReference type="NCBI Taxonomy" id="189291"/>
    <lineage>
        <taxon>Eukaryota</taxon>
        <taxon>Metazoa</taxon>
        <taxon>Ecdysozoa</taxon>
        <taxon>Nematoda</taxon>
        <taxon>Chromadorea</taxon>
        <taxon>Rhabditida</taxon>
        <taxon>Tylenchina</taxon>
        <taxon>Tylenchomorpha</taxon>
        <taxon>Tylenchoidea</taxon>
        <taxon>Meloidogynidae</taxon>
        <taxon>Meloidogyninae</taxon>
        <taxon>Meloidogyne</taxon>
    </lineage>
</organism>
<dbReference type="OrthoDB" id="5864694at2759"/>
<dbReference type="SMART" id="SM01381">
    <property type="entry name" value="7TM_GPCR_Srsx"/>
    <property type="match status" value="1"/>
</dbReference>
<protein>
    <submittedName>
        <fullName evidence="8">G_PROTEIN_RECEP_F1_2 domain-containing protein</fullName>
    </submittedName>
</protein>
<feature type="transmembrane region" description="Helical" evidence="5">
    <location>
        <begin position="168"/>
        <end position="186"/>
    </location>
</feature>
<dbReference type="EMBL" id="JABEBT010000149">
    <property type="protein sequence ID" value="KAF7629149.1"/>
    <property type="molecule type" value="Genomic_DNA"/>
</dbReference>
<dbReference type="Proteomes" id="UP000605970">
    <property type="component" value="Unassembled WGS sequence"/>
</dbReference>
<evidence type="ECO:0000313" key="9">
    <source>
        <dbReference type="Proteomes" id="UP000605970"/>
    </source>
</evidence>
<accession>A0A8S9ZBU7</accession>
<dbReference type="Pfam" id="PF10320">
    <property type="entry name" value="7TM_GPCR_Srsx"/>
    <property type="match status" value="1"/>
</dbReference>
<keyword evidence="3 5" id="KW-1133">Transmembrane helix</keyword>
<feature type="transmembrane region" description="Helical" evidence="5">
    <location>
        <begin position="216"/>
        <end position="234"/>
    </location>
</feature>
<feature type="signal peptide" evidence="6">
    <location>
        <begin position="1"/>
        <end position="16"/>
    </location>
</feature>
<dbReference type="InterPro" id="IPR000276">
    <property type="entry name" value="GPCR_Rhodpsn"/>
</dbReference>
<feature type="transmembrane region" description="Helical" evidence="5">
    <location>
        <begin position="90"/>
        <end position="114"/>
    </location>
</feature>
<dbReference type="InterPro" id="IPR047130">
    <property type="entry name" value="7TM_GPCR_Srsx_nematod"/>
</dbReference>
<evidence type="ECO:0000256" key="3">
    <source>
        <dbReference type="ARBA" id="ARBA00022989"/>
    </source>
</evidence>